<sequence>MAGHQRAPSASFKSKPRLSPVPLRDIIILRLLNALYLATFFQPDEFFQALEPAWRLAFGPGSGAWLTWEWHNQLRSSLHPLLFSGAYMAADRLSAIFPPGNAIRSAAVIVSPRILQAIIAALGDWYTWHLASNVYGSDSNASFFAFEYATYTMNELLQLFMQLLNPWQWYCSTRTFSNSLETTLTVMALCYWPWQLVGVAPYSIKENSKPFNVLRGKLWRLRASLCLAALAVVLRPTNVLIWLTIVFVALTRVTLQGNSPLTFSTILVLFREAILCGSLVVALSVLADRFYFGFWAFPPYNWLTFNISKSLAVFYGRNPWHYYILQGIPLLCTTSVPFVVPALFKPVSKTADQANILRTLSYAVLSTIIALSLISHKEVRFIYPLLPILSVLAAPRAASFFTSVTRTSPPPSISSAAQISASQPSGTKPPAARRARLRNKPLLFTALGINIILAGYLSFLHQPAPLGVLSFLRQEYERIHPSAVHHAHLTHYTNATTFADDTKKEDLFALFLMPCHSTPWRSHLVYPGLSAYALTCEPPLHTQPNTPEREFYRDEADRFYDNPIPFLRRELFAPENPVVPVPRYIVGFEGIEPWLGEFLNTPEGKRLGITQLTRVWAGFNGFFNEDWRRAGYMIVWDTGAYEGSVTKA</sequence>
<keyword evidence="6 14" id="KW-0808">Transferase</keyword>
<evidence type="ECO:0000256" key="7">
    <source>
        <dbReference type="ARBA" id="ARBA00022692"/>
    </source>
</evidence>
<evidence type="ECO:0000256" key="13">
    <source>
        <dbReference type="SAM" id="MobiDB-lite"/>
    </source>
</evidence>
<dbReference type="EMBL" id="BLZH01000008">
    <property type="protein sequence ID" value="GFP57285.1"/>
    <property type="molecule type" value="Genomic_DNA"/>
</dbReference>
<accession>A0A6V8QYS3</accession>
<keyword evidence="9 12" id="KW-1133">Transmembrane helix</keyword>
<feature type="transmembrane region" description="Helical" evidence="12">
    <location>
        <begin position="225"/>
        <end position="249"/>
    </location>
</feature>
<dbReference type="InterPro" id="IPR005599">
    <property type="entry name" value="GPI_mannosylTrfase"/>
</dbReference>
<comment type="function">
    <text evidence="11">Mannosyltransferase involved in glycosylphosphatidylinositol-anchor biosynthesis. Transfers the third mannose to Man2-GlcN-acyl-PI during GPI precursor assembly.</text>
</comment>
<dbReference type="PANTHER" id="PTHR22760:SF4">
    <property type="entry name" value="GPI MANNOSYLTRANSFERASE 3"/>
    <property type="match status" value="1"/>
</dbReference>
<evidence type="ECO:0000256" key="4">
    <source>
        <dbReference type="ARBA" id="ARBA00022502"/>
    </source>
</evidence>
<evidence type="ECO:0000313" key="14">
    <source>
        <dbReference type="EMBL" id="GFP57285.1"/>
    </source>
</evidence>
<dbReference type="AlphaFoldDB" id="A0A6V8QYS3"/>
<feature type="compositionally biased region" description="Low complexity" evidence="13">
    <location>
        <begin position="413"/>
        <end position="425"/>
    </location>
</feature>
<feature type="transmembrane region" description="Helical" evidence="12">
    <location>
        <begin position="442"/>
        <end position="460"/>
    </location>
</feature>
<evidence type="ECO:0000256" key="6">
    <source>
        <dbReference type="ARBA" id="ARBA00022679"/>
    </source>
</evidence>
<dbReference type="Proteomes" id="UP000517252">
    <property type="component" value="Unassembled WGS sequence"/>
</dbReference>
<evidence type="ECO:0000313" key="15">
    <source>
        <dbReference type="Proteomes" id="UP000517252"/>
    </source>
</evidence>
<organism evidence="14 15">
    <name type="scientific">Trichoderma asperellum</name>
    <name type="common">Filamentous fungus</name>
    <dbReference type="NCBI Taxonomy" id="101201"/>
    <lineage>
        <taxon>Eukaryota</taxon>
        <taxon>Fungi</taxon>
        <taxon>Dikarya</taxon>
        <taxon>Ascomycota</taxon>
        <taxon>Pezizomycotina</taxon>
        <taxon>Sordariomycetes</taxon>
        <taxon>Hypocreomycetidae</taxon>
        <taxon>Hypocreales</taxon>
        <taxon>Hypocreaceae</taxon>
        <taxon>Trichoderma</taxon>
    </lineage>
</organism>
<evidence type="ECO:0000256" key="3">
    <source>
        <dbReference type="ARBA" id="ARBA00006065"/>
    </source>
</evidence>
<dbReference type="PANTHER" id="PTHR22760">
    <property type="entry name" value="GLYCOSYLTRANSFERASE"/>
    <property type="match status" value="1"/>
</dbReference>
<comment type="caution">
    <text evidence="14">The sequence shown here is derived from an EMBL/GenBank/DDBJ whole genome shotgun (WGS) entry which is preliminary data.</text>
</comment>
<evidence type="ECO:0000256" key="10">
    <source>
        <dbReference type="ARBA" id="ARBA00023136"/>
    </source>
</evidence>
<evidence type="ECO:0000256" key="11">
    <source>
        <dbReference type="ARBA" id="ARBA00024708"/>
    </source>
</evidence>
<gene>
    <name evidence="14" type="ORF">TASIC1_0008012600</name>
</gene>
<dbReference type="EC" id="2.4.1.-" evidence="12"/>
<proteinExistence type="inferred from homology"/>
<name>A0A6V8QYS3_TRIAP</name>
<comment type="pathway">
    <text evidence="2">Glycolipid biosynthesis; glycosylphosphatidylinositol-anchor biosynthesis.</text>
</comment>
<evidence type="ECO:0000256" key="8">
    <source>
        <dbReference type="ARBA" id="ARBA00022824"/>
    </source>
</evidence>
<feature type="transmembrane region" description="Helical" evidence="12">
    <location>
        <begin position="381"/>
        <end position="401"/>
    </location>
</feature>
<comment type="subcellular location">
    <subcellularLocation>
        <location evidence="1 12">Endoplasmic reticulum membrane</location>
        <topology evidence="1 12">Multi-pass membrane protein</topology>
    </subcellularLocation>
</comment>
<dbReference type="GO" id="GO:0005789">
    <property type="term" value="C:endoplasmic reticulum membrane"/>
    <property type="evidence" value="ECO:0007669"/>
    <property type="project" value="UniProtKB-SubCell"/>
</dbReference>
<dbReference type="UniPathway" id="UPA00196"/>
<feature type="region of interest" description="Disordered" evidence="13">
    <location>
        <begin position="403"/>
        <end position="433"/>
    </location>
</feature>
<evidence type="ECO:0000256" key="9">
    <source>
        <dbReference type="ARBA" id="ARBA00022989"/>
    </source>
</evidence>
<keyword evidence="10 12" id="KW-0472">Membrane</keyword>
<dbReference type="OrthoDB" id="416834at2759"/>
<dbReference type="GO" id="GO:0006506">
    <property type="term" value="P:GPI anchor biosynthetic process"/>
    <property type="evidence" value="ECO:0007669"/>
    <property type="project" value="UniProtKB-UniPathway"/>
</dbReference>
<reference evidence="14 15" key="1">
    <citation type="submission" date="2020-07" db="EMBL/GenBank/DDBJ databases">
        <title>Trichoderma asperellum IC-1 whole genome shotgun sequence.</title>
        <authorList>
            <person name="Kanamasa S."/>
            <person name="Takahashi H."/>
        </authorList>
    </citation>
    <scope>NUCLEOTIDE SEQUENCE [LARGE SCALE GENOMIC DNA]</scope>
    <source>
        <strain evidence="14 15">IC-1</strain>
    </source>
</reference>
<dbReference type="Pfam" id="PF03901">
    <property type="entry name" value="Glyco_transf_22"/>
    <property type="match status" value="1"/>
</dbReference>
<evidence type="ECO:0000256" key="2">
    <source>
        <dbReference type="ARBA" id="ARBA00004687"/>
    </source>
</evidence>
<comment type="similarity">
    <text evidence="3">Belongs to the glycosyltransferase 22 family. PIGB subfamily.</text>
</comment>
<keyword evidence="5 12" id="KW-0328">Glycosyltransferase</keyword>
<dbReference type="GO" id="GO:0000026">
    <property type="term" value="F:alpha-1,2-mannosyltransferase activity"/>
    <property type="evidence" value="ECO:0007669"/>
    <property type="project" value="TreeGrafter"/>
</dbReference>
<feature type="transmembrane region" description="Helical" evidence="12">
    <location>
        <begin position="290"/>
        <end position="308"/>
    </location>
</feature>
<evidence type="ECO:0000256" key="12">
    <source>
        <dbReference type="RuleBase" id="RU363075"/>
    </source>
</evidence>
<feature type="transmembrane region" description="Helical" evidence="12">
    <location>
        <begin position="261"/>
        <end position="283"/>
    </location>
</feature>
<evidence type="ECO:0000256" key="5">
    <source>
        <dbReference type="ARBA" id="ARBA00022676"/>
    </source>
</evidence>
<feature type="transmembrane region" description="Helical" evidence="12">
    <location>
        <begin position="356"/>
        <end position="375"/>
    </location>
</feature>
<protein>
    <recommendedName>
        <fullName evidence="12">Mannosyltransferase</fullName>
        <ecNumber evidence="12">2.4.1.-</ecNumber>
    </recommendedName>
</protein>
<evidence type="ECO:0000256" key="1">
    <source>
        <dbReference type="ARBA" id="ARBA00004477"/>
    </source>
</evidence>
<keyword evidence="7 12" id="KW-0812">Transmembrane</keyword>
<keyword evidence="4" id="KW-0337">GPI-anchor biosynthesis</keyword>
<keyword evidence="8 12" id="KW-0256">Endoplasmic reticulum</keyword>
<feature type="transmembrane region" description="Helical" evidence="12">
    <location>
        <begin position="320"/>
        <end position="344"/>
    </location>
</feature>